<evidence type="ECO:0000256" key="10">
    <source>
        <dbReference type="ARBA" id="ARBA00023157"/>
    </source>
</evidence>
<keyword evidence="9 12" id="KW-0472">Membrane</keyword>
<name>A0A367Y6A2_9MICO</name>
<feature type="transmembrane region" description="Helical" evidence="12">
    <location>
        <begin position="92"/>
        <end position="113"/>
    </location>
</feature>
<dbReference type="InterPro" id="IPR003780">
    <property type="entry name" value="COX15/CtaA_fam"/>
</dbReference>
<dbReference type="PANTHER" id="PTHR35457">
    <property type="entry name" value="HEME A SYNTHASE"/>
    <property type="match status" value="1"/>
</dbReference>
<evidence type="ECO:0000256" key="8">
    <source>
        <dbReference type="ARBA" id="ARBA00023133"/>
    </source>
</evidence>
<evidence type="ECO:0000256" key="5">
    <source>
        <dbReference type="ARBA" id="ARBA00022989"/>
    </source>
</evidence>
<dbReference type="OrthoDB" id="5241540at2"/>
<evidence type="ECO:0000256" key="4">
    <source>
        <dbReference type="ARBA" id="ARBA00022723"/>
    </source>
</evidence>
<evidence type="ECO:0000256" key="3">
    <source>
        <dbReference type="ARBA" id="ARBA00022692"/>
    </source>
</evidence>
<dbReference type="AlphaFoldDB" id="A0A367Y6A2"/>
<keyword evidence="6" id="KW-0560">Oxidoreductase</keyword>
<reference evidence="13 14" key="1">
    <citation type="submission" date="2018-07" db="EMBL/GenBank/DDBJ databases">
        <title>Microbacterium endoborsara sp. nov., a novel actinobacterium isolated from Borszczowia aralocaspica.</title>
        <authorList>
            <person name="An D."/>
        </authorList>
    </citation>
    <scope>NUCLEOTIDE SEQUENCE [LARGE SCALE GENOMIC DNA]</scope>
    <source>
        <strain evidence="13 14">C1.15228</strain>
    </source>
</reference>
<feature type="transmembrane region" description="Helical" evidence="12">
    <location>
        <begin position="67"/>
        <end position="85"/>
    </location>
</feature>
<dbReference type="Proteomes" id="UP000253508">
    <property type="component" value="Unassembled WGS sequence"/>
</dbReference>
<keyword evidence="4" id="KW-0479">Metal-binding</keyword>
<feature type="transmembrane region" description="Helical" evidence="12">
    <location>
        <begin position="267"/>
        <end position="285"/>
    </location>
</feature>
<feature type="transmembrane region" description="Helical" evidence="12">
    <location>
        <begin position="154"/>
        <end position="177"/>
    </location>
</feature>
<protein>
    <submittedName>
        <fullName evidence="13">Heme A synthase</fullName>
    </submittedName>
</protein>
<dbReference type="GO" id="GO:0006784">
    <property type="term" value="P:heme A biosynthetic process"/>
    <property type="evidence" value="ECO:0007669"/>
    <property type="project" value="InterPro"/>
</dbReference>
<keyword evidence="2" id="KW-1003">Cell membrane</keyword>
<feature type="transmembrane region" description="Helical" evidence="12">
    <location>
        <begin position="9"/>
        <end position="28"/>
    </location>
</feature>
<comment type="pathway">
    <text evidence="11">Porphyrin-containing compound metabolism.</text>
</comment>
<feature type="transmembrane region" description="Helical" evidence="12">
    <location>
        <begin position="119"/>
        <end position="142"/>
    </location>
</feature>
<dbReference type="InterPro" id="IPR050450">
    <property type="entry name" value="COX15/CtaA_HemeA_synthase"/>
</dbReference>
<organism evidence="13 14">
    <name type="scientific">Microbacterium sorbitolivorans</name>
    <dbReference type="NCBI Taxonomy" id="1867410"/>
    <lineage>
        <taxon>Bacteria</taxon>
        <taxon>Bacillati</taxon>
        <taxon>Actinomycetota</taxon>
        <taxon>Actinomycetes</taxon>
        <taxon>Micrococcales</taxon>
        <taxon>Microbacteriaceae</taxon>
        <taxon>Microbacterium</taxon>
    </lineage>
</organism>
<evidence type="ECO:0000313" key="14">
    <source>
        <dbReference type="Proteomes" id="UP000253508"/>
    </source>
</evidence>
<evidence type="ECO:0000256" key="2">
    <source>
        <dbReference type="ARBA" id="ARBA00022475"/>
    </source>
</evidence>
<evidence type="ECO:0000256" key="7">
    <source>
        <dbReference type="ARBA" id="ARBA00023004"/>
    </source>
</evidence>
<keyword evidence="10" id="KW-1015">Disulfide bond</keyword>
<dbReference type="EMBL" id="QORO01000001">
    <property type="protein sequence ID" value="RCK61368.1"/>
    <property type="molecule type" value="Genomic_DNA"/>
</dbReference>
<evidence type="ECO:0000256" key="6">
    <source>
        <dbReference type="ARBA" id="ARBA00023002"/>
    </source>
</evidence>
<evidence type="ECO:0000313" key="13">
    <source>
        <dbReference type="EMBL" id="RCK61368.1"/>
    </source>
</evidence>
<proteinExistence type="predicted"/>
<dbReference type="GO" id="GO:0016020">
    <property type="term" value="C:membrane"/>
    <property type="evidence" value="ECO:0007669"/>
    <property type="project" value="UniProtKB-SubCell"/>
</dbReference>
<dbReference type="GO" id="GO:0046872">
    <property type="term" value="F:metal ion binding"/>
    <property type="evidence" value="ECO:0007669"/>
    <property type="project" value="UniProtKB-KW"/>
</dbReference>
<dbReference type="RefSeq" id="WP_114116474.1">
    <property type="nucleotide sequence ID" value="NZ_BMHU01000001.1"/>
</dbReference>
<evidence type="ECO:0000256" key="9">
    <source>
        <dbReference type="ARBA" id="ARBA00023136"/>
    </source>
</evidence>
<feature type="transmembrane region" description="Helical" evidence="12">
    <location>
        <begin position="183"/>
        <end position="205"/>
    </location>
</feature>
<feature type="transmembrane region" description="Helical" evidence="12">
    <location>
        <begin position="217"/>
        <end position="238"/>
    </location>
</feature>
<gene>
    <name evidence="13" type="ORF">DTO57_01580</name>
</gene>
<keyword evidence="5 12" id="KW-1133">Transmembrane helix</keyword>
<comment type="caution">
    <text evidence="13">The sequence shown here is derived from an EMBL/GenBank/DDBJ whole genome shotgun (WGS) entry which is preliminary data.</text>
</comment>
<evidence type="ECO:0000256" key="11">
    <source>
        <dbReference type="ARBA" id="ARBA00023444"/>
    </source>
</evidence>
<evidence type="ECO:0000256" key="1">
    <source>
        <dbReference type="ARBA" id="ARBA00004141"/>
    </source>
</evidence>
<sequence length="348" mass="36208">MTISPALRVFAWLSFLAEVIIIGTGGAVRLTGSGLGCDQWPLCTPESLIPTQELGIHGLIEFGNRTMTGAVGIIALLVLLFALAAAGGRRAVIPAVIFAVGGVVVAAASYMIFSALGLGSVGTVVMSVVLLLAVIVGAVFSLITTPVRRDLLTLAWIVLAGVMAQAVVGGSAVLTGLNPFIVGFHYASSLALVCVTAAFIVRMSAVPGPRELATPKWYMILTHVTSLVLAITIAFGVLTTASGPHSGDANVQRNGFDASFLAHVHSWPGYTLFALAMVLVVTAWLKNLPTRPWATTFIGVLVVQIIVGVIQARDALPPLLVGIHMVLAALSAAAFVVMVFRLKRPVTA</sequence>
<evidence type="ECO:0000256" key="12">
    <source>
        <dbReference type="SAM" id="Phobius"/>
    </source>
</evidence>
<feature type="transmembrane region" description="Helical" evidence="12">
    <location>
        <begin position="292"/>
        <end position="312"/>
    </location>
</feature>
<keyword evidence="3 12" id="KW-0812">Transmembrane</keyword>
<accession>A0A367Y6A2</accession>
<comment type="subcellular location">
    <subcellularLocation>
        <location evidence="1">Membrane</location>
        <topology evidence="1">Multi-pass membrane protein</topology>
    </subcellularLocation>
</comment>
<feature type="transmembrane region" description="Helical" evidence="12">
    <location>
        <begin position="318"/>
        <end position="340"/>
    </location>
</feature>
<dbReference type="GO" id="GO:0016491">
    <property type="term" value="F:oxidoreductase activity"/>
    <property type="evidence" value="ECO:0007669"/>
    <property type="project" value="UniProtKB-KW"/>
</dbReference>
<keyword evidence="7" id="KW-0408">Iron</keyword>
<keyword evidence="8" id="KW-0350">Heme biosynthesis</keyword>
<keyword evidence="14" id="KW-1185">Reference proteome</keyword>
<dbReference type="Pfam" id="PF02628">
    <property type="entry name" value="COX15-CtaA"/>
    <property type="match status" value="2"/>
</dbReference>
<dbReference type="PANTHER" id="PTHR35457:SF1">
    <property type="entry name" value="HEME A SYNTHASE"/>
    <property type="match status" value="1"/>
</dbReference>